<keyword evidence="1" id="KW-0472">Membrane</keyword>
<accession>W7TLM9</accession>
<keyword evidence="1" id="KW-1133">Transmembrane helix</keyword>
<evidence type="ECO:0000313" key="2">
    <source>
        <dbReference type="EMBL" id="EWM27975.1"/>
    </source>
</evidence>
<feature type="transmembrane region" description="Helical" evidence="1">
    <location>
        <begin position="27"/>
        <end position="51"/>
    </location>
</feature>
<name>W7TLM9_9STRA</name>
<keyword evidence="3" id="KW-1185">Reference proteome</keyword>
<comment type="caution">
    <text evidence="2">The sequence shown here is derived from an EMBL/GenBank/DDBJ whole genome shotgun (WGS) entry which is preliminary data.</text>
</comment>
<reference evidence="2 3" key="1">
    <citation type="journal article" date="2014" name="Mol. Plant">
        <title>Chromosome Scale Genome Assembly and Transcriptome Profiling of Nannochloropsis gaditana in Nitrogen Depletion.</title>
        <authorList>
            <person name="Corteggiani Carpinelli E."/>
            <person name="Telatin A."/>
            <person name="Vitulo N."/>
            <person name="Forcato C."/>
            <person name="D'Angelo M."/>
            <person name="Schiavon R."/>
            <person name="Vezzi A."/>
            <person name="Giacometti G.M."/>
            <person name="Morosinotto T."/>
            <person name="Valle G."/>
        </authorList>
    </citation>
    <scope>NUCLEOTIDE SEQUENCE [LARGE SCALE GENOMIC DNA]</scope>
    <source>
        <strain evidence="2 3">B-31</strain>
    </source>
</reference>
<sequence>MKTGKAHAYAQRWCWALVPNTGRNGSIGALSSKLCGFALAMLMMVVMMVAINRSIRVSTPANKPDAWFTAFEHDKEGMREWLHDCRYIYLDVGSNRGIQVRKIFEPDKYPNAAVLPVYREVFGKDWERRPEVSLHVCDMLSDDVLLLDHSRCVNSNLCHSFIFYV</sequence>
<protein>
    <submittedName>
        <fullName evidence="2">Uncharacterized protein</fullName>
    </submittedName>
</protein>
<dbReference type="EMBL" id="AZIL01000356">
    <property type="protein sequence ID" value="EWM27975.1"/>
    <property type="molecule type" value="Genomic_DNA"/>
</dbReference>
<gene>
    <name evidence="2" type="ORF">Naga_100008g55</name>
</gene>
<dbReference type="OrthoDB" id="10006218at2759"/>
<evidence type="ECO:0000256" key="1">
    <source>
        <dbReference type="SAM" id="Phobius"/>
    </source>
</evidence>
<organism evidence="2 3">
    <name type="scientific">Nannochloropsis gaditana</name>
    <dbReference type="NCBI Taxonomy" id="72520"/>
    <lineage>
        <taxon>Eukaryota</taxon>
        <taxon>Sar</taxon>
        <taxon>Stramenopiles</taxon>
        <taxon>Ochrophyta</taxon>
        <taxon>Eustigmatophyceae</taxon>
        <taxon>Eustigmatales</taxon>
        <taxon>Monodopsidaceae</taxon>
        <taxon>Nannochloropsis</taxon>
    </lineage>
</organism>
<dbReference type="AlphaFoldDB" id="W7TLM9"/>
<proteinExistence type="predicted"/>
<keyword evidence="1" id="KW-0812">Transmembrane</keyword>
<evidence type="ECO:0000313" key="3">
    <source>
        <dbReference type="Proteomes" id="UP000019335"/>
    </source>
</evidence>
<dbReference type="Proteomes" id="UP000019335">
    <property type="component" value="Chromosome 5"/>
</dbReference>